<feature type="domain" description="PBZ-type" evidence="13">
    <location>
        <begin position="13"/>
        <end position="37"/>
    </location>
</feature>
<organism evidence="14 15">
    <name type="scientific">Vespula squamosa</name>
    <name type="common">Southern yellow jacket</name>
    <name type="synonym">Wasp</name>
    <dbReference type="NCBI Taxonomy" id="30214"/>
    <lineage>
        <taxon>Eukaryota</taxon>
        <taxon>Metazoa</taxon>
        <taxon>Ecdysozoa</taxon>
        <taxon>Arthropoda</taxon>
        <taxon>Hexapoda</taxon>
        <taxon>Insecta</taxon>
        <taxon>Pterygota</taxon>
        <taxon>Neoptera</taxon>
        <taxon>Endopterygota</taxon>
        <taxon>Hymenoptera</taxon>
        <taxon>Apocrita</taxon>
        <taxon>Aculeata</taxon>
        <taxon>Vespoidea</taxon>
        <taxon>Vespidae</taxon>
        <taxon>Vespinae</taxon>
        <taxon>Vespula</taxon>
    </lineage>
</organism>
<dbReference type="EMBL" id="JAUDFV010000133">
    <property type="protein sequence ID" value="KAL2726846.1"/>
    <property type="molecule type" value="Genomic_DNA"/>
</dbReference>
<evidence type="ECO:0000256" key="1">
    <source>
        <dbReference type="ARBA" id="ARBA00004123"/>
    </source>
</evidence>
<dbReference type="AlphaFoldDB" id="A0ABD2B2E3"/>
<evidence type="ECO:0000256" key="7">
    <source>
        <dbReference type="ARBA" id="ARBA00023204"/>
    </source>
</evidence>
<evidence type="ECO:0000256" key="12">
    <source>
        <dbReference type="SAM" id="MobiDB-lite"/>
    </source>
</evidence>
<evidence type="ECO:0000256" key="3">
    <source>
        <dbReference type="ARBA" id="ARBA00022722"/>
    </source>
</evidence>
<sequence length="603" mass="69356">MNTAMNRVKINVRNKCPFMEKCYRKNPIHFAEMSHPHLERLVIDQLDDTINVPDVLDFECDRSLLLDQLKVIQIVMRRERDKDKDSFLKLKKDLLSMDIIQNSTTSKSPNEVSKSEGQSLDIENQQSSSSSVSIMDTYESCKLNKDREEIRKKAIKKMKQQGLEVSLVEPGEFAVKYALAAPYYIFFTRIDKSLSTYNQPFSITFPEILDKSLGEIKSSLQINFMVDVGWLCLQYLLAGQKANITILYGDGCRVDEEKLGQNITLVPIPQPIEYGCHHSKMMILEYSDGGIRIVISTANLYADDWENRTQGLWISPHLPSLPKFDDTVNGESKTGFKKDFIRYLKSYKQRALSRWIFIVEKADFSDVNVFFIASVPGHYRQTGADAWGHKKLGYVLSTYATLPLNALNWPIIAQSSSIGTLGSSYQKWLQTVIVSTMSRTKESMIPPNFHFIFPTQKNYEESFDCQNACCCLCYRKQTHSKQKWFQSYLYQWKASKMSRDKAMPHIKSYTRLSADLKKMAWFFLTSANLSKSAWGTEMKKFYSISNHEAGVLFLPAFITGETTFPIEKENDDSNIQPFPIPYDLPLIPYESEDKPFVNDVLDE</sequence>
<evidence type="ECO:0000256" key="4">
    <source>
        <dbReference type="ARBA" id="ARBA00022763"/>
    </source>
</evidence>
<proteinExistence type="inferred from homology"/>
<dbReference type="SUPFAM" id="SSF56024">
    <property type="entry name" value="Phospholipase D/nuclease"/>
    <property type="match status" value="2"/>
</dbReference>
<evidence type="ECO:0000256" key="10">
    <source>
        <dbReference type="PIRSR" id="PIRSR610347-2"/>
    </source>
</evidence>
<feature type="compositionally biased region" description="Polar residues" evidence="12">
    <location>
        <begin position="104"/>
        <end position="126"/>
    </location>
</feature>
<comment type="subcellular location">
    <subcellularLocation>
        <location evidence="1">Nucleus</location>
    </subcellularLocation>
</comment>
<feature type="site" description="Interaction with DNA" evidence="11">
    <location>
        <position position="530"/>
    </location>
</feature>
<gene>
    <name evidence="14" type="ORF">V1478_007124</name>
</gene>
<keyword evidence="3" id="KW-0540">Nuclease</keyword>
<reference evidence="14 15" key="1">
    <citation type="journal article" date="2024" name="Ann. Entomol. Soc. Am.">
        <title>Genomic analyses of the southern and eastern yellowjacket wasps (Hymenoptera: Vespidae) reveal evolutionary signatures of social life.</title>
        <authorList>
            <person name="Catto M.A."/>
            <person name="Caine P.B."/>
            <person name="Orr S.E."/>
            <person name="Hunt B.G."/>
            <person name="Goodisman M.A.D."/>
        </authorList>
    </citation>
    <scope>NUCLEOTIDE SEQUENCE [LARGE SCALE GENOMIC DNA]</scope>
    <source>
        <strain evidence="14">233</strain>
        <tissue evidence="14">Head and thorax</tissue>
    </source>
</reference>
<feature type="binding site" evidence="10">
    <location>
        <position position="280"/>
    </location>
    <ligand>
        <name>substrate</name>
    </ligand>
</feature>
<feature type="active site" description="Nucleophile" evidence="9">
    <location>
        <position position="278"/>
    </location>
</feature>
<dbReference type="PANTHER" id="PTHR12415:SF0">
    <property type="entry name" value="TYROSYL-DNA PHOSPHODIESTERASE 1"/>
    <property type="match status" value="1"/>
</dbReference>
<evidence type="ECO:0000259" key="13">
    <source>
        <dbReference type="Pfam" id="PF10283"/>
    </source>
</evidence>
<feature type="active site" description="Proton donor/acceptor" evidence="9">
    <location>
        <position position="505"/>
    </location>
</feature>
<dbReference type="Pfam" id="PF06087">
    <property type="entry name" value="Tyr-DNA_phospho"/>
    <property type="match status" value="1"/>
</dbReference>
<protein>
    <submittedName>
        <fullName evidence="14">Tyrosyl-DNA phosphodiesterase isoform X1</fullName>
    </submittedName>
</protein>
<keyword evidence="6" id="KW-0269">Exonuclease</keyword>
<dbReference type="GO" id="GO:0006281">
    <property type="term" value="P:DNA repair"/>
    <property type="evidence" value="ECO:0007669"/>
    <property type="project" value="UniProtKB-KW"/>
</dbReference>
<evidence type="ECO:0000256" key="8">
    <source>
        <dbReference type="ARBA" id="ARBA00023242"/>
    </source>
</evidence>
<name>A0ABD2B2E3_VESSQ</name>
<keyword evidence="15" id="KW-1185">Reference proteome</keyword>
<dbReference type="Proteomes" id="UP001607302">
    <property type="component" value="Unassembled WGS sequence"/>
</dbReference>
<evidence type="ECO:0000313" key="15">
    <source>
        <dbReference type="Proteomes" id="UP001607302"/>
    </source>
</evidence>
<evidence type="ECO:0000256" key="5">
    <source>
        <dbReference type="ARBA" id="ARBA00022801"/>
    </source>
</evidence>
<comment type="caution">
    <text evidence="14">The sequence shown here is derived from an EMBL/GenBank/DDBJ whole genome shotgun (WGS) entry which is preliminary data.</text>
</comment>
<accession>A0ABD2B2E3</accession>
<evidence type="ECO:0000313" key="14">
    <source>
        <dbReference type="EMBL" id="KAL2726846.1"/>
    </source>
</evidence>
<dbReference type="GO" id="GO:0005634">
    <property type="term" value="C:nucleus"/>
    <property type="evidence" value="ECO:0007669"/>
    <property type="project" value="UniProtKB-SubCell"/>
</dbReference>
<dbReference type="Pfam" id="PF10283">
    <property type="entry name" value="zf-CCHH"/>
    <property type="match status" value="1"/>
</dbReference>
<keyword evidence="8" id="KW-0539">Nucleus</keyword>
<evidence type="ECO:0000256" key="2">
    <source>
        <dbReference type="ARBA" id="ARBA00010205"/>
    </source>
</evidence>
<dbReference type="InterPro" id="IPR019406">
    <property type="entry name" value="APLF_PBZ"/>
</dbReference>
<comment type="similarity">
    <text evidence="2">Belongs to the tyrosyl-DNA phosphodiesterase family.</text>
</comment>
<dbReference type="PANTHER" id="PTHR12415">
    <property type="entry name" value="TYROSYL-DNA PHOSPHODIESTERASE 1"/>
    <property type="match status" value="1"/>
</dbReference>
<evidence type="ECO:0000256" key="6">
    <source>
        <dbReference type="ARBA" id="ARBA00022839"/>
    </source>
</evidence>
<keyword evidence="5" id="KW-0378">Hydrolase</keyword>
<feature type="region of interest" description="Disordered" evidence="12">
    <location>
        <begin position="104"/>
        <end position="131"/>
    </location>
</feature>
<dbReference type="CDD" id="cd09193">
    <property type="entry name" value="PLDc_mTdp1_1"/>
    <property type="match status" value="1"/>
</dbReference>
<dbReference type="GO" id="GO:0004527">
    <property type="term" value="F:exonuclease activity"/>
    <property type="evidence" value="ECO:0007669"/>
    <property type="project" value="UniProtKB-KW"/>
</dbReference>
<dbReference type="Gene3D" id="3.30.870.10">
    <property type="entry name" value="Endonuclease Chain A"/>
    <property type="match status" value="2"/>
</dbReference>
<keyword evidence="7" id="KW-0234">DNA repair</keyword>
<keyword evidence="4" id="KW-0227">DNA damage</keyword>
<feature type="binding site" evidence="10">
    <location>
        <position position="507"/>
    </location>
    <ligand>
        <name>substrate</name>
    </ligand>
</feature>
<evidence type="ECO:0000256" key="9">
    <source>
        <dbReference type="PIRSR" id="PIRSR610347-1"/>
    </source>
</evidence>
<evidence type="ECO:0000256" key="11">
    <source>
        <dbReference type="PIRSR" id="PIRSR610347-3"/>
    </source>
</evidence>
<dbReference type="InterPro" id="IPR010347">
    <property type="entry name" value="Tdp1"/>
</dbReference>